<dbReference type="GO" id="GO:0000976">
    <property type="term" value="F:transcription cis-regulatory region binding"/>
    <property type="evidence" value="ECO:0007669"/>
    <property type="project" value="TreeGrafter"/>
</dbReference>
<dbReference type="OrthoDB" id="8659436at2"/>
<evidence type="ECO:0000256" key="7">
    <source>
        <dbReference type="ARBA" id="ARBA00023125"/>
    </source>
</evidence>
<comment type="subcellular location">
    <subcellularLocation>
        <location evidence="1">Cytoplasm</location>
    </subcellularLocation>
</comment>
<dbReference type="GeneID" id="95375330"/>
<accession>A0A410WUT3</accession>
<dbReference type="Gene3D" id="3.30.1490.190">
    <property type="match status" value="1"/>
</dbReference>
<keyword evidence="8" id="KW-0804">Transcription</keyword>
<comment type="cofactor">
    <cofactor evidence="10">
        <name>Mn(2+)</name>
        <dbReference type="ChEBI" id="CHEBI:29035"/>
    </cofactor>
    <cofactor evidence="10">
        <name>Fe(2+)</name>
        <dbReference type="ChEBI" id="CHEBI:29033"/>
    </cofactor>
    <text evidence="10">Binds 1 Mn(2+) or Fe(2+) ion per subunit.</text>
</comment>
<name>A0A410WUT3_9BACL</name>
<protein>
    <submittedName>
        <fullName evidence="12">Transcriptional repressor</fullName>
    </submittedName>
</protein>
<dbReference type="GO" id="GO:0045892">
    <property type="term" value="P:negative regulation of DNA-templated transcription"/>
    <property type="evidence" value="ECO:0007669"/>
    <property type="project" value="TreeGrafter"/>
</dbReference>
<keyword evidence="4" id="KW-0678">Repressor</keyword>
<keyword evidence="9" id="KW-0479">Metal-binding</keyword>
<keyword evidence="7" id="KW-0238">DNA-binding</keyword>
<feature type="binding site" evidence="9">
    <location>
        <position position="95"/>
    </location>
    <ligand>
        <name>Zn(2+)</name>
        <dbReference type="ChEBI" id="CHEBI:29105"/>
    </ligand>
</feature>
<dbReference type="InterPro" id="IPR043135">
    <property type="entry name" value="Fur_C"/>
</dbReference>
<evidence type="ECO:0000256" key="1">
    <source>
        <dbReference type="ARBA" id="ARBA00004496"/>
    </source>
</evidence>
<keyword evidence="6" id="KW-0805">Transcription regulation</keyword>
<organism evidence="12 13">
    <name type="scientific">Paenibacillus chitinolyticus</name>
    <dbReference type="NCBI Taxonomy" id="79263"/>
    <lineage>
        <taxon>Bacteria</taxon>
        <taxon>Bacillati</taxon>
        <taxon>Bacillota</taxon>
        <taxon>Bacilli</taxon>
        <taxon>Bacillales</taxon>
        <taxon>Paenibacillaceae</taxon>
        <taxon>Paenibacillus</taxon>
    </lineage>
</organism>
<dbReference type="AlphaFoldDB" id="A0A410WUT3"/>
<dbReference type="Proteomes" id="UP001527202">
    <property type="component" value="Unassembled WGS sequence"/>
</dbReference>
<dbReference type="SUPFAM" id="SSF46785">
    <property type="entry name" value="Winged helix' DNA-binding domain"/>
    <property type="match status" value="1"/>
</dbReference>
<evidence type="ECO:0000256" key="8">
    <source>
        <dbReference type="ARBA" id="ARBA00023163"/>
    </source>
</evidence>
<keyword evidence="5 9" id="KW-0862">Zinc</keyword>
<comment type="similarity">
    <text evidence="2">Belongs to the Fur family.</text>
</comment>
<dbReference type="GO" id="GO:1900376">
    <property type="term" value="P:regulation of secondary metabolite biosynthetic process"/>
    <property type="evidence" value="ECO:0007669"/>
    <property type="project" value="TreeGrafter"/>
</dbReference>
<evidence type="ECO:0000313" key="12">
    <source>
        <dbReference type="EMBL" id="QAV18158.1"/>
    </source>
</evidence>
<evidence type="ECO:0000256" key="2">
    <source>
        <dbReference type="ARBA" id="ARBA00007957"/>
    </source>
</evidence>
<dbReference type="GO" id="GO:0008270">
    <property type="term" value="F:zinc ion binding"/>
    <property type="evidence" value="ECO:0007669"/>
    <property type="project" value="TreeGrafter"/>
</dbReference>
<comment type="cofactor">
    <cofactor evidence="9">
        <name>Zn(2+)</name>
        <dbReference type="ChEBI" id="CHEBI:29105"/>
    </cofactor>
    <text evidence="9">Binds 1 zinc ion per subunit.</text>
</comment>
<dbReference type="GO" id="GO:0003700">
    <property type="term" value="F:DNA-binding transcription factor activity"/>
    <property type="evidence" value="ECO:0007669"/>
    <property type="project" value="InterPro"/>
</dbReference>
<dbReference type="InterPro" id="IPR002481">
    <property type="entry name" value="FUR"/>
</dbReference>
<dbReference type="Gene3D" id="1.10.10.10">
    <property type="entry name" value="Winged helix-like DNA-binding domain superfamily/Winged helix DNA-binding domain"/>
    <property type="match status" value="1"/>
</dbReference>
<gene>
    <name evidence="11" type="ORF">M5X16_25895</name>
    <name evidence="12" type="ORF">PC41400_10990</name>
</gene>
<dbReference type="EMBL" id="JAMDMJ010000040">
    <property type="protein sequence ID" value="MCY9599197.1"/>
    <property type="molecule type" value="Genomic_DNA"/>
</dbReference>
<evidence type="ECO:0000313" key="11">
    <source>
        <dbReference type="EMBL" id="MCY9599197.1"/>
    </source>
</evidence>
<reference evidence="12 13" key="1">
    <citation type="submission" date="2018-01" db="EMBL/GenBank/DDBJ databases">
        <title>The whole genome sequencing and assembly of Paenibacillus chitinolyticus KCCM 41400 strain.</title>
        <authorList>
            <person name="Kim J.-Y."/>
            <person name="Park M.-K."/>
            <person name="Lee Y.-J."/>
            <person name="Yi H."/>
            <person name="Bahn Y.-S."/>
            <person name="Kim J.F."/>
            <person name="Lee D.-W."/>
        </authorList>
    </citation>
    <scope>NUCLEOTIDE SEQUENCE [LARGE SCALE GENOMIC DNA]</scope>
    <source>
        <strain evidence="12 13">KCCM 41400</strain>
    </source>
</reference>
<evidence type="ECO:0000313" key="13">
    <source>
        <dbReference type="Proteomes" id="UP000288943"/>
    </source>
</evidence>
<evidence type="ECO:0000256" key="3">
    <source>
        <dbReference type="ARBA" id="ARBA00022490"/>
    </source>
</evidence>
<evidence type="ECO:0000256" key="6">
    <source>
        <dbReference type="ARBA" id="ARBA00023015"/>
    </source>
</evidence>
<evidence type="ECO:0000256" key="4">
    <source>
        <dbReference type="ARBA" id="ARBA00022491"/>
    </source>
</evidence>
<dbReference type="PANTHER" id="PTHR33202">
    <property type="entry name" value="ZINC UPTAKE REGULATION PROTEIN"/>
    <property type="match status" value="1"/>
</dbReference>
<keyword evidence="10" id="KW-0408">Iron</keyword>
<dbReference type="Proteomes" id="UP000288943">
    <property type="component" value="Chromosome"/>
</dbReference>
<proteinExistence type="inferred from homology"/>
<evidence type="ECO:0000313" key="14">
    <source>
        <dbReference type="Proteomes" id="UP001527202"/>
    </source>
</evidence>
<reference evidence="11 14" key="2">
    <citation type="submission" date="2022-05" db="EMBL/GenBank/DDBJ databases">
        <title>Genome Sequencing of Bee-Associated Microbes.</title>
        <authorList>
            <person name="Dunlap C."/>
        </authorList>
    </citation>
    <scope>NUCLEOTIDE SEQUENCE [LARGE SCALE GENOMIC DNA]</scope>
    <source>
        <strain evidence="11 14">NRRL B-23120</strain>
    </source>
</reference>
<feature type="binding site" evidence="10">
    <location>
        <position position="124"/>
    </location>
    <ligand>
        <name>Fe cation</name>
        <dbReference type="ChEBI" id="CHEBI:24875"/>
    </ligand>
</feature>
<dbReference type="KEGG" id="pchi:PC41400_10990"/>
<dbReference type="RefSeq" id="WP_042228674.1">
    <property type="nucleotide sequence ID" value="NZ_CP026520.1"/>
</dbReference>
<feature type="binding site" evidence="10">
    <location>
        <position position="89"/>
    </location>
    <ligand>
        <name>Fe cation</name>
        <dbReference type="ChEBI" id="CHEBI:24875"/>
    </ligand>
</feature>
<keyword evidence="14" id="KW-1185">Reference proteome</keyword>
<dbReference type="CDD" id="cd07153">
    <property type="entry name" value="Fur_like"/>
    <property type="match status" value="1"/>
</dbReference>
<feature type="binding site" evidence="9">
    <location>
        <position position="135"/>
    </location>
    <ligand>
        <name>Zn(2+)</name>
        <dbReference type="ChEBI" id="CHEBI:29105"/>
    </ligand>
</feature>
<feature type="binding site" evidence="9">
    <location>
        <position position="98"/>
    </location>
    <ligand>
        <name>Zn(2+)</name>
        <dbReference type="ChEBI" id="CHEBI:29105"/>
    </ligand>
</feature>
<dbReference type="InterPro" id="IPR036388">
    <property type="entry name" value="WH-like_DNA-bd_sf"/>
</dbReference>
<dbReference type="InterPro" id="IPR036390">
    <property type="entry name" value="WH_DNA-bd_sf"/>
</dbReference>
<dbReference type="GO" id="GO:0005737">
    <property type="term" value="C:cytoplasm"/>
    <property type="evidence" value="ECO:0007669"/>
    <property type="project" value="UniProtKB-SubCell"/>
</dbReference>
<feature type="binding site" evidence="9">
    <location>
        <position position="132"/>
    </location>
    <ligand>
        <name>Zn(2+)</name>
        <dbReference type="ChEBI" id="CHEBI:29105"/>
    </ligand>
</feature>
<evidence type="ECO:0000256" key="5">
    <source>
        <dbReference type="ARBA" id="ARBA00022833"/>
    </source>
</evidence>
<dbReference type="EMBL" id="CP026520">
    <property type="protein sequence ID" value="QAV18158.1"/>
    <property type="molecule type" value="Genomic_DNA"/>
</dbReference>
<sequence>MKAEEIIQAMAEQGMRITDQRRTLAELFAKSEGYVTPKAVYEIMGKTYGGLSFDTVYRNLRIMHDMGVLEQFVFEDGIKFRARCSEMDHHHHLICLQCEKTIPFVFCPMDEVKGLPDDFKAVKHKFEIYGYCKDCQK</sequence>
<keyword evidence="3" id="KW-0963">Cytoplasm</keyword>
<dbReference type="PANTHER" id="PTHR33202:SF1">
    <property type="entry name" value="FERRIC UPTAKE REGULATION PROTEIN"/>
    <property type="match status" value="1"/>
</dbReference>
<evidence type="ECO:0000256" key="9">
    <source>
        <dbReference type="PIRSR" id="PIRSR602481-1"/>
    </source>
</evidence>
<evidence type="ECO:0000256" key="10">
    <source>
        <dbReference type="PIRSR" id="PIRSR602481-2"/>
    </source>
</evidence>
<dbReference type="Pfam" id="PF01475">
    <property type="entry name" value="FUR"/>
    <property type="match status" value="1"/>
</dbReference>